<dbReference type="InterPro" id="IPR007341">
    <property type="entry name" value="Transgly_assoc"/>
</dbReference>
<dbReference type="Pfam" id="PF04226">
    <property type="entry name" value="Transgly_assoc"/>
    <property type="match status" value="1"/>
</dbReference>
<evidence type="ECO:0000256" key="6">
    <source>
        <dbReference type="ARBA" id="ARBA00023136"/>
    </source>
</evidence>
<keyword evidence="6 7" id="KW-0472">Membrane</keyword>
<proteinExistence type="inferred from homology"/>
<sequence>MDGVGIIGAIIIGIVAGWIAEKVMRRNHGLLTNLIVGVVGAFLGSFVATMLGFSAGAGVIPSLVVATAGAILLLFLLGLFQRGRA</sequence>
<feature type="domain" description="Major facilitator superfamily (MFS) profile" evidence="8">
    <location>
        <begin position="1"/>
        <end position="85"/>
    </location>
</feature>
<dbReference type="OrthoDB" id="9815411at2"/>
<evidence type="ECO:0000256" key="7">
    <source>
        <dbReference type="SAM" id="Phobius"/>
    </source>
</evidence>
<evidence type="ECO:0000259" key="8">
    <source>
        <dbReference type="PROSITE" id="PS50850"/>
    </source>
</evidence>
<protein>
    <submittedName>
        <fullName evidence="9">GlsB/YeaQ/YmgE family stress response membrane protein</fullName>
    </submittedName>
</protein>
<comment type="caution">
    <text evidence="9">The sequence shown here is derived from an EMBL/GenBank/DDBJ whole genome shotgun (WGS) entry which is preliminary data.</text>
</comment>
<dbReference type="AlphaFoldDB" id="A0A328B812"/>
<feature type="transmembrane region" description="Helical" evidence="7">
    <location>
        <begin position="6"/>
        <end position="23"/>
    </location>
</feature>
<feature type="transmembrane region" description="Helical" evidence="7">
    <location>
        <begin position="59"/>
        <end position="80"/>
    </location>
</feature>
<evidence type="ECO:0000256" key="1">
    <source>
        <dbReference type="ARBA" id="ARBA00004651"/>
    </source>
</evidence>
<gene>
    <name evidence="9" type="ORF">DJ019_17080</name>
</gene>
<dbReference type="RefSeq" id="WP_111277285.1">
    <property type="nucleotide sequence ID" value="NZ_QFYS01000009.1"/>
</dbReference>
<evidence type="ECO:0000313" key="10">
    <source>
        <dbReference type="Proteomes" id="UP000249524"/>
    </source>
</evidence>
<accession>A0A328B812</accession>
<dbReference type="PROSITE" id="PS50850">
    <property type="entry name" value="MFS"/>
    <property type="match status" value="1"/>
</dbReference>
<comment type="subcellular location">
    <subcellularLocation>
        <location evidence="1">Cell membrane</location>
        <topology evidence="1">Multi-pass membrane protein</topology>
    </subcellularLocation>
</comment>
<keyword evidence="3" id="KW-1003">Cell membrane</keyword>
<keyword evidence="10" id="KW-1185">Reference proteome</keyword>
<evidence type="ECO:0000256" key="5">
    <source>
        <dbReference type="ARBA" id="ARBA00022989"/>
    </source>
</evidence>
<evidence type="ECO:0000256" key="3">
    <source>
        <dbReference type="ARBA" id="ARBA00022475"/>
    </source>
</evidence>
<dbReference type="Proteomes" id="UP000249524">
    <property type="component" value="Unassembled WGS sequence"/>
</dbReference>
<dbReference type="InterPro" id="IPR020846">
    <property type="entry name" value="MFS_dom"/>
</dbReference>
<organism evidence="9 10">
    <name type="scientific">Phenylobacterium kunshanense</name>
    <dbReference type="NCBI Taxonomy" id="1445034"/>
    <lineage>
        <taxon>Bacteria</taxon>
        <taxon>Pseudomonadati</taxon>
        <taxon>Pseudomonadota</taxon>
        <taxon>Alphaproteobacteria</taxon>
        <taxon>Caulobacterales</taxon>
        <taxon>Caulobacteraceae</taxon>
        <taxon>Phenylobacterium</taxon>
    </lineage>
</organism>
<evidence type="ECO:0000313" key="9">
    <source>
        <dbReference type="EMBL" id="RAK62989.1"/>
    </source>
</evidence>
<dbReference type="EMBL" id="QFYS01000009">
    <property type="protein sequence ID" value="RAK62989.1"/>
    <property type="molecule type" value="Genomic_DNA"/>
</dbReference>
<comment type="similarity">
    <text evidence="2">Belongs to the UPF0410 family.</text>
</comment>
<dbReference type="GO" id="GO:0022857">
    <property type="term" value="F:transmembrane transporter activity"/>
    <property type="evidence" value="ECO:0007669"/>
    <property type="project" value="InterPro"/>
</dbReference>
<dbReference type="PANTHER" id="PTHR33884">
    <property type="entry name" value="UPF0410 PROTEIN YMGE"/>
    <property type="match status" value="1"/>
</dbReference>
<evidence type="ECO:0000256" key="2">
    <source>
        <dbReference type="ARBA" id="ARBA00011006"/>
    </source>
</evidence>
<dbReference type="GO" id="GO:0005886">
    <property type="term" value="C:plasma membrane"/>
    <property type="evidence" value="ECO:0007669"/>
    <property type="project" value="UniProtKB-SubCell"/>
</dbReference>
<keyword evidence="5 7" id="KW-1133">Transmembrane helix</keyword>
<evidence type="ECO:0000256" key="4">
    <source>
        <dbReference type="ARBA" id="ARBA00022692"/>
    </source>
</evidence>
<reference evidence="9 10" key="1">
    <citation type="submission" date="2018-05" db="EMBL/GenBank/DDBJ databases">
        <authorList>
            <person name="Lanie J.A."/>
            <person name="Ng W.-L."/>
            <person name="Kazmierczak K.M."/>
            <person name="Andrzejewski T.M."/>
            <person name="Davidsen T.M."/>
            <person name="Wayne K.J."/>
            <person name="Tettelin H."/>
            <person name="Glass J.I."/>
            <person name="Rusch D."/>
            <person name="Podicherti R."/>
            <person name="Tsui H.-C.T."/>
            <person name="Winkler M.E."/>
        </authorList>
    </citation>
    <scope>NUCLEOTIDE SEQUENCE [LARGE SCALE GENOMIC DNA]</scope>
    <source>
        <strain evidence="9 10">BUT-10</strain>
    </source>
</reference>
<keyword evidence="4 7" id="KW-0812">Transmembrane</keyword>
<dbReference type="PANTHER" id="PTHR33884:SF3">
    <property type="entry name" value="UPF0410 PROTEIN YMGE"/>
    <property type="match status" value="1"/>
</dbReference>
<name>A0A328B812_9CAUL</name>
<feature type="transmembrane region" description="Helical" evidence="7">
    <location>
        <begin position="30"/>
        <end position="53"/>
    </location>
</feature>